<proteinExistence type="inferred from homology"/>
<feature type="compositionally biased region" description="Basic residues" evidence="4">
    <location>
        <begin position="134"/>
        <end position="145"/>
    </location>
</feature>
<name>A0A8E2B657_9APHY</name>
<dbReference type="InterPro" id="IPR002672">
    <property type="entry name" value="Ribosomal_eL28"/>
</dbReference>
<evidence type="ECO:0000313" key="6">
    <source>
        <dbReference type="EMBL" id="OCH93000.1"/>
    </source>
</evidence>
<dbReference type="GO" id="GO:0006412">
    <property type="term" value="P:translation"/>
    <property type="evidence" value="ECO:0007669"/>
    <property type="project" value="InterPro"/>
</dbReference>
<dbReference type="GO" id="GO:1990904">
    <property type="term" value="C:ribonucleoprotein complex"/>
    <property type="evidence" value="ECO:0007669"/>
    <property type="project" value="UniProtKB-KW"/>
</dbReference>
<protein>
    <submittedName>
        <fullName evidence="6">Ribosomal protein L28e</fullName>
    </submittedName>
</protein>
<dbReference type="GO" id="GO:0003735">
    <property type="term" value="F:structural constituent of ribosome"/>
    <property type="evidence" value="ECO:0007669"/>
    <property type="project" value="InterPro"/>
</dbReference>
<accession>A0A8E2B657</accession>
<evidence type="ECO:0000256" key="3">
    <source>
        <dbReference type="ARBA" id="ARBA00023274"/>
    </source>
</evidence>
<dbReference type="InterPro" id="IPR029004">
    <property type="entry name" value="Ribosomal_eL28/Mak16"/>
</dbReference>
<evidence type="ECO:0000256" key="2">
    <source>
        <dbReference type="ARBA" id="ARBA00022980"/>
    </source>
</evidence>
<dbReference type="PANTHER" id="PTHR10544">
    <property type="entry name" value="60S RIBOSOMAL PROTEIN L28"/>
    <property type="match status" value="1"/>
</dbReference>
<keyword evidence="2 6" id="KW-0689">Ribosomal protein</keyword>
<feature type="region of interest" description="Disordered" evidence="4">
    <location>
        <begin position="123"/>
        <end position="145"/>
    </location>
</feature>
<evidence type="ECO:0000256" key="1">
    <source>
        <dbReference type="ARBA" id="ARBA00007926"/>
    </source>
</evidence>
<reference evidence="6 7" key="1">
    <citation type="submission" date="2016-07" db="EMBL/GenBank/DDBJ databases">
        <title>Draft genome of the white-rot fungus Obba rivulosa 3A-2.</title>
        <authorList>
            <consortium name="DOE Joint Genome Institute"/>
            <person name="Miettinen O."/>
            <person name="Riley R."/>
            <person name="Acob R."/>
            <person name="Barry K."/>
            <person name="Cullen D."/>
            <person name="De Vries R."/>
            <person name="Hainaut M."/>
            <person name="Hatakka A."/>
            <person name="Henrissat B."/>
            <person name="Hilden K."/>
            <person name="Kuo R."/>
            <person name="Labutti K."/>
            <person name="Lipzen A."/>
            <person name="Makela M.R."/>
            <person name="Sandor L."/>
            <person name="Spatafora J.W."/>
            <person name="Grigoriev I.V."/>
            <person name="Hibbett D.S."/>
        </authorList>
    </citation>
    <scope>NUCLEOTIDE SEQUENCE [LARGE SCALE GENOMIC DNA]</scope>
    <source>
        <strain evidence="6 7">3A-2</strain>
    </source>
</reference>
<evidence type="ECO:0000259" key="5">
    <source>
        <dbReference type="Pfam" id="PF01778"/>
    </source>
</evidence>
<dbReference type="Proteomes" id="UP000250043">
    <property type="component" value="Unassembled WGS sequence"/>
</dbReference>
<gene>
    <name evidence="6" type="ORF">OBBRIDRAFT_790722</name>
</gene>
<feature type="domain" description="Ribosomal eL28/Mak16" evidence="5">
    <location>
        <begin position="5"/>
        <end position="121"/>
    </location>
</feature>
<feature type="compositionally biased region" description="Basic and acidic residues" evidence="4">
    <location>
        <begin position="123"/>
        <end position="133"/>
    </location>
</feature>
<evidence type="ECO:0000256" key="4">
    <source>
        <dbReference type="SAM" id="MobiDB-lite"/>
    </source>
</evidence>
<keyword evidence="3" id="KW-0687">Ribonucleoprotein</keyword>
<dbReference type="GO" id="GO:0005840">
    <property type="term" value="C:ribosome"/>
    <property type="evidence" value="ECO:0007669"/>
    <property type="project" value="UniProtKB-KW"/>
</dbReference>
<organism evidence="6 7">
    <name type="scientific">Obba rivulosa</name>
    <dbReference type="NCBI Taxonomy" id="1052685"/>
    <lineage>
        <taxon>Eukaryota</taxon>
        <taxon>Fungi</taxon>
        <taxon>Dikarya</taxon>
        <taxon>Basidiomycota</taxon>
        <taxon>Agaricomycotina</taxon>
        <taxon>Agaricomycetes</taxon>
        <taxon>Polyporales</taxon>
        <taxon>Gelatoporiaceae</taxon>
        <taxon>Obba</taxon>
    </lineage>
</organism>
<dbReference type="EMBL" id="KV722361">
    <property type="protein sequence ID" value="OCH93000.1"/>
    <property type="molecule type" value="Genomic_DNA"/>
</dbReference>
<dbReference type="AlphaFoldDB" id="A0A8E2B657"/>
<evidence type="ECO:0000313" key="7">
    <source>
        <dbReference type="Proteomes" id="UP000250043"/>
    </source>
</evidence>
<comment type="similarity">
    <text evidence="1">Belongs to the eukaryotic ribosomal protein eL28 family.</text>
</comment>
<dbReference type="Gene3D" id="3.30.390.110">
    <property type="match status" value="1"/>
</dbReference>
<keyword evidence="7" id="KW-1185">Reference proteome</keyword>
<dbReference type="Pfam" id="PF01778">
    <property type="entry name" value="Ribosomal_L28e"/>
    <property type="match status" value="1"/>
</dbReference>
<sequence>MSGDLQWLLLRKQNAFIVKRVPEGPVFSREAGNLTNLHSHKYSGLANAKTIDVREKEGAIQIVTRKKDAGAHAVKSARATTTIRPRSGPRRALGVAAKITKRGYRPDLRTALLGRVSRLLEAQREKKPLPEKKVRGKKATKNASA</sequence>
<dbReference type="OrthoDB" id="338850at2759"/>